<comment type="caution">
    <text evidence="2">The sequence shown here is derived from an EMBL/GenBank/DDBJ whole genome shotgun (WGS) entry which is preliminary data.</text>
</comment>
<dbReference type="SUPFAM" id="SSF54637">
    <property type="entry name" value="Thioesterase/thiol ester dehydrase-isomerase"/>
    <property type="match status" value="1"/>
</dbReference>
<dbReference type="OrthoDB" id="9812842at2"/>
<gene>
    <name evidence="2" type="ORF">DVJ77_13485</name>
</gene>
<dbReference type="Gene3D" id="3.10.129.10">
    <property type="entry name" value="Hotdog Thioesterase"/>
    <property type="match status" value="1"/>
</dbReference>
<accession>A0A369UML0</accession>
<keyword evidence="3" id="KW-1185">Reference proteome</keyword>
<name>A0A369UML0_9GAMM</name>
<proteinExistence type="predicted"/>
<organism evidence="2 3">
    <name type="scientific">Dyella tabacisoli</name>
    <dbReference type="NCBI Taxonomy" id="2282381"/>
    <lineage>
        <taxon>Bacteria</taxon>
        <taxon>Pseudomonadati</taxon>
        <taxon>Pseudomonadota</taxon>
        <taxon>Gammaproteobacteria</taxon>
        <taxon>Lysobacterales</taxon>
        <taxon>Rhodanobacteraceae</taxon>
        <taxon>Dyella</taxon>
    </lineage>
</organism>
<feature type="domain" description="ApeI dehydratase-like" evidence="1">
    <location>
        <begin position="8"/>
        <end position="98"/>
    </location>
</feature>
<evidence type="ECO:0000313" key="2">
    <source>
        <dbReference type="EMBL" id="RDD81315.1"/>
    </source>
</evidence>
<dbReference type="InterPro" id="IPR029069">
    <property type="entry name" value="HotDog_dom_sf"/>
</dbReference>
<evidence type="ECO:0000313" key="3">
    <source>
        <dbReference type="Proteomes" id="UP000253782"/>
    </source>
</evidence>
<evidence type="ECO:0000259" key="1">
    <source>
        <dbReference type="Pfam" id="PF22818"/>
    </source>
</evidence>
<dbReference type="RefSeq" id="WP_114846028.1">
    <property type="nucleotide sequence ID" value="NZ_JBHSPE010000020.1"/>
</dbReference>
<reference evidence="2 3" key="1">
    <citation type="submission" date="2018-07" db="EMBL/GenBank/DDBJ databases">
        <title>Dyella tabacisoli L4-6T, whole genome shotgun sequence.</title>
        <authorList>
            <person name="Zhou X.-K."/>
            <person name="Li W.-J."/>
            <person name="Duan Y.-Q."/>
        </authorList>
    </citation>
    <scope>NUCLEOTIDE SEQUENCE [LARGE SCALE GENOMIC DNA]</scope>
    <source>
        <strain evidence="2 3">L4-6</strain>
    </source>
</reference>
<dbReference type="Pfam" id="PF22818">
    <property type="entry name" value="ApeI-like"/>
    <property type="match status" value="1"/>
</dbReference>
<dbReference type="EMBL" id="QQAH01000011">
    <property type="protein sequence ID" value="RDD81315.1"/>
    <property type="molecule type" value="Genomic_DNA"/>
</dbReference>
<dbReference type="AlphaFoldDB" id="A0A369UML0"/>
<dbReference type="InterPro" id="IPR054545">
    <property type="entry name" value="ApeI-like"/>
</dbReference>
<protein>
    <recommendedName>
        <fullName evidence="1">ApeI dehydratase-like domain-containing protein</fullName>
    </recommendedName>
</protein>
<sequence>MLPDPADFEYTTAIADNHPASNGHFIGNPIIPGAVIMEHVRIAFAQFRGDLHLRRITKVKNLSVLKPGKTLIVRIRAKSEDSYSFVCRDGDDNEIAAGDFRSAPLAVATR</sequence>
<dbReference type="Proteomes" id="UP000253782">
    <property type="component" value="Unassembled WGS sequence"/>
</dbReference>